<dbReference type="InterPro" id="IPR002921">
    <property type="entry name" value="Fungal_lipase-type"/>
</dbReference>
<dbReference type="InterPro" id="IPR051218">
    <property type="entry name" value="Sec_MonoDiacylglyc_Lipase"/>
</dbReference>
<evidence type="ECO:0000256" key="1">
    <source>
        <dbReference type="SAM" id="MobiDB-lite"/>
    </source>
</evidence>
<dbReference type="PANTHER" id="PTHR45856">
    <property type="entry name" value="ALPHA/BETA-HYDROLASES SUPERFAMILY PROTEIN"/>
    <property type="match status" value="1"/>
</dbReference>
<dbReference type="InterPro" id="IPR029058">
    <property type="entry name" value="AB_hydrolase_fold"/>
</dbReference>
<feature type="domain" description="Fungal lipase-type" evidence="2">
    <location>
        <begin position="140"/>
        <end position="265"/>
    </location>
</feature>
<feature type="region of interest" description="Disordered" evidence="1">
    <location>
        <begin position="586"/>
        <end position="619"/>
    </location>
</feature>
<reference evidence="3" key="1">
    <citation type="journal article" date="2020" name="Nature">
        <title>Giant virus diversity and host interactions through global metagenomics.</title>
        <authorList>
            <person name="Schulz F."/>
            <person name="Roux S."/>
            <person name="Paez-Espino D."/>
            <person name="Jungbluth S."/>
            <person name="Walsh D.A."/>
            <person name="Denef V.J."/>
            <person name="McMahon K.D."/>
            <person name="Konstantinidis K.T."/>
            <person name="Eloe-Fadrosh E.A."/>
            <person name="Kyrpides N.C."/>
            <person name="Woyke T."/>
        </authorList>
    </citation>
    <scope>NUCLEOTIDE SEQUENCE</scope>
    <source>
        <strain evidence="3">GVMAG-S-1101182-85</strain>
    </source>
</reference>
<feature type="region of interest" description="Disordered" evidence="1">
    <location>
        <begin position="460"/>
        <end position="487"/>
    </location>
</feature>
<proteinExistence type="predicted"/>
<name>A0A6C0K9K7_9ZZZZ</name>
<dbReference type="CDD" id="cd00519">
    <property type="entry name" value="Lipase_3"/>
    <property type="match status" value="1"/>
</dbReference>
<dbReference type="GO" id="GO:0006629">
    <property type="term" value="P:lipid metabolic process"/>
    <property type="evidence" value="ECO:0007669"/>
    <property type="project" value="InterPro"/>
</dbReference>
<dbReference type="PANTHER" id="PTHR45856:SF24">
    <property type="entry name" value="FUNGAL LIPASE-LIKE DOMAIN-CONTAINING PROTEIN"/>
    <property type="match status" value="1"/>
</dbReference>
<dbReference type="EMBL" id="MN740830">
    <property type="protein sequence ID" value="QHU14073.1"/>
    <property type="molecule type" value="Genomic_DNA"/>
</dbReference>
<dbReference type="SUPFAM" id="SSF53474">
    <property type="entry name" value="alpha/beta-Hydrolases"/>
    <property type="match status" value="1"/>
</dbReference>
<dbReference type="Gene3D" id="3.40.50.1820">
    <property type="entry name" value="alpha/beta hydrolase"/>
    <property type="match status" value="1"/>
</dbReference>
<sequence>MSTIAKGFTYLQTLLDAKKVSGKVLIGQYEAALSQAAMISRLMYDPNEVIAKTAQFVHYNPIVFNTALGIIRTDYSRLVSPNKKQEKFVIVPNPIRPENKDGLILNTIGHMDDTPCYLQYLDYSQKQANVPFPGEKILYIAFRGTISIGGGLADANLLPLGIDEVLKTCTFGGQTGSQVFAEEIKQSSFLCHQGFVRQMKNIMNKVCKALETKFLKLPIDRIVITGHSLGAANATLASLILGGFKRAGLITPPIHCMTFGGPKLFVDYSRNVYNSLLESGILTLDRVAIRSSGLKTTMWSIGTGGLGAGSVVDLVPLIPPNFVHPGFMILKTEGILTKLGSRTNNISDMRKLVGGIEPPSAYRISLTTTVKGTFNGFATYKEYLDCFDPLLAARFEEILNVTGTLGPWRPAYRAEYAQVKVLVDKVLGKVAIDPTTDPSKEPSAIAPSKAVADAASKEVEEEKIGQGADSDSNVGIEEGDKGTGQAGGAFGITSLSGSQTKLYMEKTKQYAPNHIKYAANLNVAPVSAHLGYCGIGWNGIGKNVQHIRGLCQEIQYGQTPIAVPYCSDETPEESAARVAANAVAMANPTMTGGRRRKVNHRNKTKKAKSKSRKTRSNKH</sequence>
<organism evidence="3">
    <name type="scientific">viral metagenome</name>
    <dbReference type="NCBI Taxonomy" id="1070528"/>
    <lineage>
        <taxon>unclassified sequences</taxon>
        <taxon>metagenomes</taxon>
        <taxon>organismal metagenomes</taxon>
    </lineage>
</organism>
<dbReference type="AlphaFoldDB" id="A0A6C0K9K7"/>
<protein>
    <recommendedName>
        <fullName evidence="2">Fungal lipase-type domain-containing protein</fullName>
    </recommendedName>
</protein>
<dbReference type="Pfam" id="PF01764">
    <property type="entry name" value="Lipase_3"/>
    <property type="match status" value="1"/>
</dbReference>
<accession>A0A6C0K9K7</accession>
<feature type="compositionally biased region" description="Basic residues" evidence="1">
    <location>
        <begin position="593"/>
        <end position="619"/>
    </location>
</feature>
<evidence type="ECO:0000259" key="2">
    <source>
        <dbReference type="Pfam" id="PF01764"/>
    </source>
</evidence>
<evidence type="ECO:0000313" key="3">
    <source>
        <dbReference type="EMBL" id="QHU14073.1"/>
    </source>
</evidence>